<feature type="non-terminal residue" evidence="1">
    <location>
        <position position="57"/>
    </location>
</feature>
<dbReference type="Proteomes" id="UP000011519">
    <property type="component" value="Unassembled WGS sequence"/>
</dbReference>
<reference evidence="1 2" key="1">
    <citation type="journal article" date="2014" name="PLoS Genet.">
        <title>Phylogenetically driven sequencing of extremely halophilic archaea reveals strategies for static and dynamic osmo-response.</title>
        <authorList>
            <person name="Becker E.A."/>
            <person name="Seitzer P.M."/>
            <person name="Tritt A."/>
            <person name="Larsen D."/>
            <person name="Krusor M."/>
            <person name="Yao A.I."/>
            <person name="Wu D."/>
            <person name="Madern D."/>
            <person name="Eisen J.A."/>
            <person name="Darling A.E."/>
            <person name="Facciotti M.T."/>
        </authorList>
    </citation>
    <scope>NUCLEOTIDE SEQUENCE [LARGE SCALE GENOMIC DNA]</scope>
    <source>
        <strain evidence="1 2">JCM 10989</strain>
    </source>
</reference>
<dbReference type="EMBL" id="AOIM01000036">
    <property type="protein sequence ID" value="ELY89466.1"/>
    <property type="molecule type" value="Genomic_DNA"/>
</dbReference>
<dbReference type="STRING" id="1227493.C483_13098"/>
<dbReference type="GO" id="GO:0016757">
    <property type="term" value="F:glycosyltransferase activity"/>
    <property type="evidence" value="ECO:0007669"/>
    <property type="project" value="UniProtKB-KW"/>
</dbReference>
<dbReference type="AlphaFoldDB" id="L9ZTR5"/>
<evidence type="ECO:0000313" key="1">
    <source>
        <dbReference type="EMBL" id="ELY89466.1"/>
    </source>
</evidence>
<keyword evidence="1" id="KW-0808">Transferase</keyword>
<sequence length="57" mass="6431">MAQASQEFGEWPLKRLMTEVVGSGHKSADDMTREQAREAFQRILAAEPDETCLLYTS</sequence>
<keyword evidence="1" id="KW-0328">Glycosyltransferase</keyword>
<accession>L9ZTR5</accession>
<organism evidence="1 2">
    <name type="scientific">Natrialba hulunbeirensis JCM 10989</name>
    <dbReference type="NCBI Taxonomy" id="1227493"/>
    <lineage>
        <taxon>Archaea</taxon>
        <taxon>Methanobacteriati</taxon>
        <taxon>Methanobacteriota</taxon>
        <taxon>Stenosarchaea group</taxon>
        <taxon>Halobacteria</taxon>
        <taxon>Halobacteriales</taxon>
        <taxon>Natrialbaceae</taxon>
        <taxon>Natrialba</taxon>
    </lineage>
</organism>
<comment type="caution">
    <text evidence="1">The sequence shown here is derived from an EMBL/GenBank/DDBJ whole genome shotgun (WGS) entry which is preliminary data.</text>
</comment>
<name>L9ZTR5_9EURY</name>
<keyword evidence="2" id="KW-1185">Reference proteome</keyword>
<evidence type="ECO:0000313" key="2">
    <source>
        <dbReference type="Proteomes" id="UP000011519"/>
    </source>
</evidence>
<proteinExistence type="predicted"/>
<protein>
    <submittedName>
        <fullName evidence="1">Anthranilate phosphoribosyltransferase</fullName>
    </submittedName>
</protein>
<gene>
    <name evidence="1" type="ORF">C483_13098</name>
</gene>